<sequence>MSDSKMKHRRVYNNMWLHADGYEVGILVCCVGYTSCLSDSLNPNRRSL</sequence>
<dbReference type="AlphaFoldDB" id="A0A7X2MDZ9"/>
<dbReference type="EMBL" id="WKKX01000057">
    <property type="protein sequence ID" value="MSE07641.1"/>
    <property type="molecule type" value="Genomic_DNA"/>
</dbReference>
<dbReference type="Proteomes" id="UP000467635">
    <property type="component" value="Unassembled WGS sequence"/>
</dbReference>
<organism evidence="1 2">
    <name type="scientific">Ligilactobacillus salivarius</name>
    <dbReference type="NCBI Taxonomy" id="1624"/>
    <lineage>
        <taxon>Bacteria</taxon>
        <taxon>Bacillati</taxon>
        <taxon>Bacillota</taxon>
        <taxon>Bacilli</taxon>
        <taxon>Lactobacillales</taxon>
        <taxon>Lactobacillaceae</taxon>
        <taxon>Ligilactobacillus</taxon>
    </lineage>
</organism>
<reference evidence="1 2" key="1">
    <citation type="submission" date="2019-11" db="EMBL/GenBank/DDBJ databases">
        <title>Draft Genome Sequence of Plant Growth-Promoting Rhizosphere-Associated Bacteria.</title>
        <authorList>
            <person name="Vasilyev I.Y."/>
            <person name="Radchenko V."/>
            <person name="Ilnitskaya E.V."/>
        </authorList>
    </citation>
    <scope>NUCLEOTIDE SEQUENCE [LARGE SCALE GENOMIC DNA]</scope>
    <source>
        <strain evidence="1 2">VRA_01-1sq_f</strain>
    </source>
</reference>
<proteinExistence type="predicted"/>
<evidence type="ECO:0000313" key="2">
    <source>
        <dbReference type="Proteomes" id="UP000467635"/>
    </source>
</evidence>
<name>A0A7X2MDZ9_9LACO</name>
<evidence type="ECO:0000313" key="1">
    <source>
        <dbReference type="EMBL" id="MSE07641.1"/>
    </source>
</evidence>
<accession>A0A7X2MDZ9</accession>
<comment type="caution">
    <text evidence="1">The sequence shown here is derived from an EMBL/GenBank/DDBJ whole genome shotgun (WGS) entry which is preliminary data.</text>
</comment>
<protein>
    <submittedName>
        <fullName evidence="1">Uncharacterized protein</fullName>
    </submittedName>
</protein>
<gene>
    <name evidence="1" type="ORF">GKC33_02560</name>
</gene>